<protein>
    <submittedName>
        <fullName evidence="2">Uncharacterized protein</fullName>
    </submittedName>
</protein>
<sequence length="99" mass="10935">MRAVTTAAPCPTAGLACSASIRRTSSPATRPSSNTTPYNKSPEFFTQDLRNEFPLEFFDEATGQFTVPINTGEYGVEVESELDDPDQSNNETSKHFRVR</sequence>
<feature type="compositionally biased region" description="Acidic residues" evidence="1">
    <location>
        <begin position="76"/>
        <end position="86"/>
    </location>
</feature>
<organism evidence="2 3">
    <name type="scientific">Candidatus Endoriftia persephonae</name>
    <dbReference type="NCBI Taxonomy" id="393765"/>
    <lineage>
        <taxon>Bacteria</taxon>
        <taxon>Pseudomonadati</taxon>
        <taxon>Pseudomonadota</taxon>
        <taxon>Gammaproteobacteria</taxon>
        <taxon>Chromatiales</taxon>
        <taxon>Sedimenticolaceae</taxon>
        <taxon>Candidatus Endoriftia</taxon>
    </lineage>
</organism>
<reference evidence="2" key="1">
    <citation type="journal article" date="2022" name="Mol. Ecol. Resour.">
        <title>The complete and closed genome of the facultative generalist Candidatus Endoriftia persephone from deep-sea hydrothermal vents.</title>
        <authorList>
            <person name="de Oliveira A.L."/>
            <person name="Srivastava A."/>
            <person name="Espada-Hinojosa S."/>
            <person name="Bright M."/>
        </authorList>
    </citation>
    <scope>NUCLEOTIDE SEQUENCE</scope>
    <source>
        <strain evidence="2">Tica-EPR-9o50.N</strain>
    </source>
</reference>
<dbReference type="EMBL" id="CP090569">
    <property type="protein sequence ID" value="USF88407.1"/>
    <property type="molecule type" value="Genomic_DNA"/>
</dbReference>
<dbReference type="PROSITE" id="PS51257">
    <property type="entry name" value="PROKAR_LIPOPROTEIN"/>
    <property type="match status" value="1"/>
</dbReference>
<dbReference type="RefSeq" id="WP_010084488.1">
    <property type="nucleotide sequence ID" value="NZ_CP090569.1"/>
</dbReference>
<dbReference type="AlphaFoldDB" id="A0A9J7A0C9"/>
<proteinExistence type="predicted"/>
<keyword evidence="3" id="KW-1185">Reference proteome</keyword>
<accession>A0A9J7A0C9</accession>
<gene>
    <name evidence="2" type="ORF">L0Y14_03990</name>
</gene>
<dbReference type="KEGG" id="eps:L0Y14_03990"/>
<evidence type="ECO:0000313" key="3">
    <source>
        <dbReference type="Proteomes" id="UP001056649"/>
    </source>
</evidence>
<name>A0A9J7A0C9_9GAMM</name>
<feature type="region of interest" description="Disordered" evidence="1">
    <location>
        <begin position="76"/>
        <end position="99"/>
    </location>
</feature>
<feature type="region of interest" description="Disordered" evidence="1">
    <location>
        <begin position="19"/>
        <end position="43"/>
    </location>
</feature>
<feature type="compositionally biased region" description="Low complexity" evidence="1">
    <location>
        <begin position="19"/>
        <end position="37"/>
    </location>
</feature>
<evidence type="ECO:0000256" key="1">
    <source>
        <dbReference type="SAM" id="MobiDB-lite"/>
    </source>
</evidence>
<dbReference type="Proteomes" id="UP001056649">
    <property type="component" value="Chromosome"/>
</dbReference>
<evidence type="ECO:0000313" key="2">
    <source>
        <dbReference type="EMBL" id="USF88407.1"/>
    </source>
</evidence>